<evidence type="ECO:0008006" key="3">
    <source>
        <dbReference type="Google" id="ProtNLM"/>
    </source>
</evidence>
<reference evidence="1 2" key="1">
    <citation type="submission" date="2020-03" db="EMBL/GenBank/DDBJ databases">
        <title>Above-ground endophytic microbial communities from plants in different locations in the United States.</title>
        <authorList>
            <person name="Frank C."/>
        </authorList>
    </citation>
    <scope>NUCLEOTIDE SEQUENCE [LARGE SCALE GENOMIC DNA]</scope>
    <source>
        <strain evidence="1 2">WW7</strain>
    </source>
</reference>
<name>A0ABX0T9D0_9MICO</name>
<proteinExistence type="predicted"/>
<dbReference type="SUPFAM" id="SSF49899">
    <property type="entry name" value="Concanavalin A-like lectins/glucanases"/>
    <property type="match status" value="1"/>
</dbReference>
<dbReference type="Gene3D" id="2.60.120.200">
    <property type="match status" value="1"/>
</dbReference>
<keyword evidence="2" id="KW-1185">Reference proteome</keyword>
<accession>A0ABX0T9D0</accession>
<protein>
    <recommendedName>
        <fullName evidence="3">LamG-like jellyroll fold domain-containing protein</fullName>
    </recommendedName>
</protein>
<gene>
    <name evidence="1" type="ORF">E9228_002755</name>
</gene>
<dbReference type="InterPro" id="IPR013320">
    <property type="entry name" value="ConA-like_dom_sf"/>
</dbReference>
<dbReference type="RefSeq" id="WP_166781098.1">
    <property type="nucleotide sequence ID" value="NZ_JAAOYO010000004.1"/>
</dbReference>
<sequence length="221" mass="22446">MLISETPIVLTDTTLPILRHGAGVSGYKHRWIMNEVTAAVDTVALTVPDYVGGVPFTGTSGPTVKALPSGIKYLQFDGSANTLTAAIPAGDALTVVMIARSRGTAGLLASGTGAAVGVGSSYVQFTGGTTVPVNLSAVNQWRFIAITADGTNATMTVDGTTATGAATAVFGNVLRLAANGTPANFSQLDVLEVDAYPTALNVSALASVRAAMKVRYGSILL</sequence>
<evidence type="ECO:0000313" key="2">
    <source>
        <dbReference type="Proteomes" id="UP001318300"/>
    </source>
</evidence>
<dbReference type="Proteomes" id="UP001318300">
    <property type="component" value="Unassembled WGS sequence"/>
</dbReference>
<dbReference type="EMBL" id="JAAOYO010000004">
    <property type="protein sequence ID" value="NII42097.1"/>
    <property type="molecule type" value="Genomic_DNA"/>
</dbReference>
<comment type="caution">
    <text evidence="1">The sequence shown here is derived from an EMBL/GenBank/DDBJ whole genome shotgun (WGS) entry which is preliminary data.</text>
</comment>
<organism evidence="1 2">
    <name type="scientific">Curtobacterium salicis</name>
    <dbReference type="NCBI Taxonomy" id="1779862"/>
    <lineage>
        <taxon>Bacteria</taxon>
        <taxon>Bacillati</taxon>
        <taxon>Actinomycetota</taxon>
        <taxon>Actinomycetes</taxon>
        <taxon>Micrococcales</taxon>
        <taxon>Microbacteriaceae</taxon>
        <taxon>Curtobacterium</taxon>
    </lineage>
</organism>
<evidence type="ECO:0000313" key="1">
    <source>
        <dbReference type="EMBL" id="NII42097.1"/>
    </source>
</evidence>